<dbReference type="InterPro" id="IPR025049">
    <property type="entry name" value="Mfa-like_1"/>
</dbReference>
<dbReference type="RefSeq" id="WP_172503981.1">
    <property type="nucleotide sequence ID" value="NZ_BLLS01000065.1"/>
</dbReference>
<comment type="caution">
    <text evidence="2">The sequence shown here is derived from an EMBL/GenBank/DDBJ whole genome shotgun (WGS) entry which is preliminary data.</text>
</comment>
<evidence type="ECO:0008006" key="4">
    <source>
        <dbReference type="Google" id="ProtNLM"/>
    </source>
</evidence>
<evidence type="ECO:0000256" key="1">
    <source>
        <dbReference type="SAM" id="MobiDB-lite"/>
    </source>
</evidence>
<reference evidence="2 3" key="1">
    <citation type="journal article" date="2020" name="Microbiome">
        <title>Single-cell genomics of uncultured bacteria reveals dietary fiber responders in the mouse gut microbiota.</title>
        <authorList>
            <person name="Chijiiwa R."/>
            <person name="Hosokawa M."/>
            <person name="Kogawa M."/>
            <person name="Nishikawa Y."/>
            <person name="Ide K."/>
            <person name="Sakanashi C."/>
            <person name="Takahashi K."/>
            <person name="Takeyama H."/>
        </authorList>
    </citation>
    <scope>NUCLEOTIDE SEQUENCE [LARGE SCALE GENOMIC DNA]</scope>
    <source>
        <strain evidence="2">IMSAGC_001</strain>
    </source>
</reference>
<accession>A0A7J0A3F8</accession>
<evidence type="ECO:0000313" key="2">
    <source>
        <dbReference type="EMBL" id="GFH86913.1"/>
    </source>
</evidence>
<sequence>MKQKLFLAAMAAIAMTSCSNDETLEINTGTERAIDFRTAMATRAIETTISNLDSFYVTAFNENIINAPYFKDLKFKKREENSTIFVSEDKYYYPGDGTNLTFYAYAPSAEELGSGSNLEIDNTIKNLTLKGFSPADSIPDQVDFIATKTTGNNKNNVDSVPLVFKHCLSQIEIKAIQQNPNNSYSFEIKGVRIAQAISKGDFDFTAFASESESESGWNLSAYTDKQIYTYEFDEPKDMAQGASLMDKCGGAMLIPQQLTAWDVVNNKENTRKGAYISLLLRITTKDGALVYPFKEDAEAGKEYAWAAIPVDTKWEAGKKYVYRLNFANGAGYVDPEEDTNKGKPILDGEVKFDVEVTDWESHDYTGNMENGEITEDLDETDTEDPWGGE</sequence>
<dbReference type="CDD" id="cd13120">
    <property type="entry name" value="BF2867_like_N"/>
    <property type="match status" value="1"/>
</dbReference>
<gene>
    <name evidence="2" type="ORF">IMSAGC001_02324</name>
</gene>
<dbReference type="Proteomes" id="UP000491181">
    <property type="component" value="Unassembled WGS sequence"/>
</dbReference>
<name>A0A7J0A3F8_9BACE</name>
<evidence type="ECO:0000313" key="3">
    <source>
        <dbReference type="Proteomes" id="UP000491181"/>
    </source>
</evidence>
<dbReference type="PROSITE" id="PS51257">
    <property type="entry name" value="PROKAR_LIPOPROTEIN"/>
    <property type="match status" value="1"/>
</dbReference>
<dbReference type="InterPro" id="IPR042278">
    <property type="entry name" value="Mfa-like_1_N"/>
</dbReference>
<dbReference type="AlphaFoldDB" id="A0A7J0A3F8"/>
<dbReference type="Gene3D" id="2.60.40.2620">
    <property type="entry name" value="Fimbrillin-like"/>
    <property type="match status" value="1"/>
</dbReference>
<dbReference type="Pfam" id="PF13149">
    <property type="entry name" value="Mfa_like_1"/>
    <property type="match status" value="1"/>
</dbReference>
<protein>
    <recommendedName>
        <fullName evidence="4">Fimbrillin family protein</fullName>
    </recommendedName>
</protein>
<feature type="region of interest" description="Disordered" evidence="1">
    <location>
        <begin position="361"/>
        <end position="389"/>
    </location>
</feature>
<dbReference type="EMBL" id="BLLS01000065">
    <property type="protein sequence ID" value="GFH86913.1"/>
    <property type="molecule type" value="Genomic_DNA"/>
</dbReference>
<feature type="compositionally biased region" description="Acidic residues" evidence="1">
    <location>
        <begin position="372"/>
        <end position="389"/>
    </location>
</feature>
<organism evidence="2 3">
    <name type="scientific">Bacteroides acidifaciens</name>
    <dbReference type="NCBI Taxonomy" id="85831"/>
    <lineage>
        <taxon>Bacteria</taxon>
        <taxon>Pseudomonadati</taxon>
        <taxon>Bacteroidota</taxon>
        <taxon>Bacteroidia</taxon>
        <taxon>Bacteroidales</taxon>
        <taxon>Bacteroidaceae</taxon>
        <taxon>Bacteroides</taxon>
    </lineage>
</organism>
<proteinExistence type="predicted"/>